<gene>
    <name evidence="14" type="ORF">GCM10023147_00830</name>
</gene>
<evidence type="ECO:0000256" key="8">
    <source>
        <dbReference type="ARBA" id="ARBA00023133"/>
    </source>
</evidence>
<evidence type="ECO:0000256" key="12">
    <source>
        <dbReference type="SAM" id="MobiDB-lite"/>
    </source>
</evidence>
<evidence type="ECO:0000256" key="3">
    <source>
        <dbReference type="ARBA" id="ARBA00022692"/>
    </source>
</evidence>
<protein>
    <submittedName>
        <fullName evidence="14">Heme A synthase</fullName>
    </submittedName>
</protein>
<dbReference type="InterPro" id="IPR003780">
    <property type="entry name" value="COX15/CtaA_fam"/>
</dbReference>
<evidence type="ECO:0000256" key="2">
    <source>
        <dbReference type="ARBA" id="ARBA00022475"/>
    </source>
</evidence>
<feature type="transmembrane region" description="Helical" evidence="13">
    <location>
        <begin position="221"/>
        <end position="247"/>
    </location>
</feature>
<dbReference type="RefSeq" id="WP_344989309.1">
    <property type="nucleotide sequence ID" value="NZ_BAABFR010000001.1"/>
</dbReference>
<dbReference type="PANTHER" id="PTHR35457">
    <property type="entry name" value="HEME A SYNTHASE"/>
    <property type="match status" value="1"/>
</dbReference>
<feature type="transmembrane region" description="Helical" evidence="13">
    <location>
        <begin position="23"/>
        <end position="46"/>
    </location>
</feature>
<keyword evidence="6" id="KW-0560">Oxidoreductase</keyword>
<dbReference type="Pfam" id="PF02628">
    <property type="entry name" value="COX15-CtaA"/>
    <property type="match status" value="1"/>
</dbReference>
<proteinExistence type="predicted"/>
<keyword evidence="4" id="KW-0479">Metal-binding</keyword>
<evidence type="ECO:0000256" key="9">
    <source>
        <dbReference type="ARBA" id="ARBA00023136"/>
    </source>
</evidence>
<comment type="subcellular location">
    <subcellularLocation>
        <location evidence="1">Membrane</location>
        <topology evidence="1">Multi-pass membrane protein</topology>
    </subcellularLocation>
</comment>
<evidence type="ECO:0000256" key="5">
    <source>
        <dbReference type="ARBA" id="ARBA00022989"/>
    </source>
</evidence>
<keyword evidence="8" id="KW-0350">Heme biosynthesis</keyword>
<accession>A0ABP8J169</accession>
<keyword evidence="9 13" id="KW-0472">Membrane</keyword>
<comment type="caution">
    <text evidence="14">The sequence shown here is derived from an EMBL/GenBank/DDBJ whole genome shotgun (WGS) entry which is preliminary data.</text>
</comment>
<dbReference type="EMBL" id="BAABFR010000001">
    <property type="protein sequence ID" value="GAA4382718.1"/>
    <property type="molecule type" value="Genomic_DNA"/>
</dbReference>
<dbReference type="InterPro" id="IPR050450">
    <property type="entry name" value="COX15/CtaA_HemeA_synthase"/>
</dbReference>
<evidence type="ECO:0000256" key="4">
    <source>
        <dbReference type="ARBA" id="ARBA00022723"/>
    </source>
</evidence>
<feature type="region of interest" description="Disordered" evidence="12">
    <location>
        <begin position="318"/>
        <end position="337"/>
    </location>
</feature>
<feature type="transmembrane region" description="Helical" evidence="13">
    <location>
        <begin position="180"/>
        <end position="201"/>
    </location>
</feature>
<sequence length="337" mass="35676">MLYRGFLRLVDLLPLPSARAQRIIALLVILSQALIAVTGSIVRVTASGLGCPTWPKCFDDSLVPIARQDVPWWHQAIEFGNRQIAVWIVITLSAAIVLAVTRARRRREILVYAWIMPASTIVQAVLGGITVLTGLKWWVVGAHMLASCAMVWIAAVLFVKIAQPDDGGRTPAAPATARRLVAWAGAAMALVLAAGTTVTGAGPHAGDRTNPEAIDRLKVSIPLLASIHGGLLVVFLAILSAAAVLIARGPSDEPVRRRVRITLLVVCAQALIGVVQYFTHVPGVLVVLHVAGACSVVAETAILYQLMAPRIARPGFPATSNTRGIRPSAGSAAAPRE</sequence>
<dbReference type="PANTHER" id="PTHR35457:SF1">
    <property type="entry name" value="HEME A SYNTHASE"/>
    <property type="match status" value="1"/>
</dbReference>
<evidence type="ECO:0000313" key="15">
    <source>
        <dbReference type="Proteomes" id="UP001500635"/>
    </source>
</evidence>
<keyword evidence="5 13" id="KW-1133">Transmembrane helix</keyword>
<keyword evidence="3 13" id="KW-0812">Transmembrane</keyword>
<evidence type="ECO:0000256" key="13">
    <source>
        <dbReference type="SAM" id="Phobius"/>
    </source>
</evidence>
<evidence type="ECO:0000256" key="1">
    <source>
        <dbReference type="ARBA" id="ARBA00004141"/>
    </source>
</evidence>
<feature type="transmembrane region" description="Helical" evidence="13">
    <location>
        <begin position="84"/>
        <end position="102"/>
    </location>
</feature>
<keyword evidence="2" id="KW-1003">Cell membrane</keyword>
<keyword evidence="15" id="KW-1185">Reference proteome</keyword>
<feature type="transmembrane region" description="Helical" evidence="13">
    <location>
        <begin position="137"/>
        <end position="159"/>
    </location>
</feature>
<name>A0ABP8J169_9ACTN</name>
<evidence type="ECO:0000256" key="11">
    <source>
        <dbReference type="ARBA" id="ARBA00023444"/>
    </source>
</evidence>
<keyword evidence="7" id="KW-0408">Iron</keyword>
<evidence type="ECO:0000256" key="7">
    <source>
        <dbReference type="ARBA" id="ARBA00023004"/>
    </source>
</evidence>
<dbReference type="Proteomes" id="UP001500635">
    <property type="component" value="Unassembled WGS sequence"/>
</dbReference>
<feature type="transmembrane region" description="Helical" evidence="13">
    <location>
        <begin position="259"/>
        <end position="278"/>
    </location>
</feature>
<feature type="transmembrane region" description="Helical" evidence="13">
    <location>
        <begin position="284"/>
        <end position="304"/>
    </location>
</feature>
<evidence type="ECO:0000313" key="14">
    <source>
        <dbReference type="EMBL" id="GAA4382718.1"/>
    </source>
</evidence>
<organism evidence="14 15">
    <name type="scientific">Tsukamurella soli</name>
    <dbReference type="NCBI Taxonomy" id="644556"/>
    <lineage>
        <taxon>Bacteria</taxon>
        <taxon>Bacillati</taxon>
        <taxon>Actinomycetota</taxon>
        <taxon>Actinomycetes</taxon>
        <taxon>Mycobacteriales</taxon>
        <taxon>Tsukamurellaceae</taxon>
        <taxon>Tsukamurella</taxon>
    </lineage>
</organism>
<evidence type="ECO:0000256" key="10">
    <source>
        <dbReference type="ARBA" id="ARBA00023157"/>
    </source>
</evidence>
<feature type="transmembrane region" description="Helical" evidence="13">
    <location>
        <begin position="109"/>
        <end position="131"/>
    </location>
</feature>
<evidence type="ECO:0000256" key="6">
    <source>
        <dbReference type="ARBA" id="ARBA00023002"/>
    </source>
</evidence>
<reference evidence="15" key="1">
    <citation type="journal article" date="2019" name="Int. J. Syst. Evol. Microbiol.">
        <title>The Global Catalogue of Microorganisms (GCM) 10K type strain sequencing project: providing services to taxonomists for standard genome sequencing and annotation.</title>
        <authorList>
            <consortium name="The Broad Institute Genomics Platform"/>
            <consortium name="The Broad Institute Genome Sequencing Center for Infectious Disease"/>
            <person name="Wu L."/>
            <person name="Ma J."/>
        </authorList>
    </citation>
    <scope>NUCLEOTIDE SEQUENCE [LARGE SCALE GENOMIC DNA]</scope>
    <source>
        <strain evidence="15">JCM 17688</strain>
    </source>
</reference>
<keyword evidence="10" id="KW-1015">Disulfide bond</keyword>
<comment type="pathway">
    <text evidence="11">Porphyrin-containing compound metabolism.</text>
</comment>